<dbReference type="EMBL" id="JAWJWE010000001">
    <property type="protein sequence ID" value="KAK6645441.1"/>
    <property type="molecule type" value="Genomic_DNA"/>
</dbReference>
<accession>A0AAN8SGM7</accession>
<evidence type="ECO:0000313" key="1">
    <source>
        <dbReference type="EMBL" id="KAK6645441.1"/>
    </source>
</evidence>
<organism evidence="1 2">
    <name type="scientific">Polyplax serrata</name>
    <name type="common">Common mouse louse</name>
    <dbReference type="NCBI Taxonomy" id="468196"/>
    <lineage>
        <taxon>Eukaryota</taxon>
        <taxon>Metazoa</taxon>
        <taxon>Ecdysozoa</taxon>
        <taxon>Arthropoda</taxon>
        <taxon>Hexapoda</taxon>
        <taxon>Insecta</taxon>
        <taxon>Pterygota</taxon>
        <taxon>Neoptera</taxon>
        <taxon>Paraneoptera</taxon>
        <taxon>Psocodea</taxon>
        <taxon>Troctomorpha</taxon>
        <taxon>Phthiraptera</taxon>
        <taxon>Anoplura</taxon>
        <taxon>Polyplacidae</taxon>
        <taxon>Polyplax</taxon>
    </lineage>
</organism>
<reference evidence="1 2" key="1">
    <citation type="submission" date="2023-10" db="EMBL/GenBank/DDBJ databases">
        <title>Genomes of two closely related lineages of the louse Polyplax serrata with different host specificities.</title>
        <authorList>
            <person name="Martinu J."/>
            <person name="Tarabai H."/>
            <person name="Stefka J."/>
            <person name="Hypsa V."/>
        </authorList>
    </citation>
    <scope>NUCLEOTIDE SEQUENCE [LARGE SCALE GENOMIC DNA]</scope>
    <source>
        <strain evidence="1">HR10_N</strain>
    </source>
</reference>
<protein>
    <submittedName>
        <fullName evidence="1">Uncharacterized protein</fullName>
    </submittedName>
</protein>
<dbReference type="Proteomes" id="UP001372834">
    <property type="component" value="Unassembled WGS sequence"/>
</dbReference>
<name>A0AAN8SGM7_POLSC</name>
<evidence type="ECO:0000313" key="2">
    <source>
        <dbReference type="Proteomes" id="UP001372834"/>
    </source>
</evidence>
<gene>
    <name evidence="1" type="ORF">RUM43_001718</name>
</gene>
<proteinExistence type="predicted"/>
<dbReference type="AlphaFoldDB" id="A0AAN8SGM7"/>
<comment type="caution">
    <text evidence="1">The sequence shown here is derived from an EMBL/GenBank/DDBJ whole genome shotgun (WGS) entry which is preliminary data.</text>
</comment>
<sequence length="136" mass="15556">MECKESERRRTAEEKYVLANFSSVSYRAEKESVERVREEPQGETVPGGAGLGLVVLRVVDTISTWSPILKLIEYMFSTGIFPLLSKDGCSRRNNSTNSLIKIKHPRLSHRKPIYTQERVQIVHLLILLCTYGEVEF</sequence>